<dbReference type="InterPro" id="IPR013785">
    <property type="entry name" value="Aldolase_TIM"/>
</dbReference>
<protein>
    <submittedName>
        <fullName evidence="7">Hopanoid biosynthesis associated radical SAM protein HpnH</fullName>
    </submittedName>
</protein>
<organism evidence="7 8">
    <name type="scientific">Anaeromyxobacter oryzae</name>
    <dbReference type="NCBI Taxonomy" id="2918170"/>
    <lineage>
        <taxon>Bacteria</taxon>
        <taxon>Pseudomonadati</taxon>
        <taxon>Myxococcota</taxon>
        <taxon>Myxococcia</taxon>
        <taxon>Myxococcales</taxon>
        <taxon>Cystobacterineae</taxon>
        <taxon>Anaeromyxobacteraceae</taxon>
        <taxon>Anaeromyxobacter</taxon>
    </lineage>
</organism>
<feature type="domain" description="Radical SAM core" evidence="6">
    <location>
        <begin position="24"/>
        <end position="237"/>
    </location>
</feature>
<sequence length="338" mass="37763">MGIPLKQAVAVGKYIVAQRLRGRRRYPLVLMLEPLYRCNLECAGCGKIQHPEETLRRMLTPDQCFAAAEECGAPVVSIAGGEPLIHPKIGEIVEGLLARGKIVYLCTNAILLEKKLDLLRPDAGLSLNVHLDGDERHHDASVQRPGVYRTAVQAIRAAKARGFRVTINCTIFLGHAPEDLHRFFDEVTALGVDGIMTSPGYAYERAPDQAHFLVREQTRALFREVFRPTAEHGWAFNHSPLYLDFLQGKVDYQCTPWGSPNYGIFGWQRPCYLFSEGYASTFRELMETTDWDRYGTGRHPKCADCMMHCGYEPTAVEDSMASVGSVVRSVRSVFGGAR</sequence>
<keyword evidence="8" id="KW-1185">Reference proteome</keyword>
<evidence type="ECO:0000313" key="8">
    <source>
        <dbReference type="Proteomes" id="UP001162891"/>
    </source>
</evidence>
<evidence type="ECO:0000256" key="2">
    <source>
        <dbReference type="ARBA" id="ARBA00022691"/>
    </source>
</evidence>
<dbReference type="InterPro" id="IPR058240">
    <property type="entry name" value="rSAM_sf"/>
</dbReference>
<dbReference type="InterPro" id="IPR022563">
    <property type="entry name" value="DUF3463"/>
</dbReference>
<gene>
    <name evidence="7" type="ORF">AMOR_12150</name>
</gene>
<dbReference type="InterPro" id="IPR017833">
    <property type="entry name" value="Hopanoid_synth-assoc_rSAM_HpnH"/>
</dbReference>
<dbReference type="Pfam" id="PF04055">
    <property type="entry name" value="Radical_SAM"/>
    <property type="match status" value="1"/>
</dbReference>
<dbReference type="InterPro" id="IPR050377">
    <property type="entry name" value="Radical_SAM_PqqE_MftC-like"/>
</dbReference>
<dbReference type="InterPro" id="IPR007197">
    <property type="entry name" value="rSAM"/>
</dbReference>
<dbReference type="Pfam" id="PF11946">
    <property type="entry name" value="DUF3463"/>
    <property type="match status" value="1"/>
</dbReference>
<keyword evidence="2" id="KW-0949">S-adenosyl-L-methionine</keyword>
<dbReference type="SFLD" id="SFLDS00029">
    <property type="entry name" value="Radical_SAM"/>
    <property type="match status" value="1"/>
</dbReference>
<name>A0ABM7WRZ2_9BACT</name>
<dbReference type="Gene3D" id="3.20.20.70">
    <property type="entry name" value="Aldolase class I"/>
    <property type="match status" value="1"/>
</dbReference>
<evidence type="ECO:0000313" key="7">
    <source>
        <dbReference type="EMBL" id="BDG02219.1"/>
    </source>
</evidence>
<comment type="cofactor">
    <cofactor evidence="1">
        <name>[4Fe-4S] cluster</name>
        <dbReference type="ChEBI" id="CHEBI:49883"/>
    </cofactor>
</comment>
<evidence type="ECO:0000256" key="5">
    <source>
        <dbReference type="ARBA" id="ARBA00023014"/>
    </source>
</evidence>
<evidence type="ECO:0000256" key="4">
    <source>
        <dbReference type="ARBA" id="ARBA00023004"/>
    </source>
</evidence>
<dbReference type="PANTHER" id="PTHR11228">
    <property type="entry name" value="RADICAL SAM DOMAIN PROTEIN"/>
    <property type="match status" value="1"/>
</dbReference>
<reference evidence="8" key="1">
    <citation type="journal article" date="2022" name="Int. J. Syst. Evol. Microbiol.">
        <title>Anaeromyxobacter oryzae sp. nov., Anaeromyxobacter diazotrophicus sp. nov. and Anaeromyxobacter paludicola sp. nov., isolated from paddy soils.</title>
        <authorList>
            <person name="Itoh H."/>
            <person name="Xu Z."/>
            <person name="Mise K."/>
            <person name="Masuda Y."/>
            <person name="Ushijima N."/>
            <person name="Hayakawa C."/>
            <person name="Shiratori Y."/>
            <person name="Senoo K."/>
        </authorList>
    </citation>
    <scope>NUCLEOTIDE SEQUENCE [LARGE SCALE GENOMIC DNA]</scope>
    <source>
        <strain evidence="8">Red232</strain>
    </source>
</reference>
<dbReference type="EMBL" id="AP025591">
    <property type="protein sequence ID" value="BDG02219.1"/>
    <property type="molecule type" value="Genomic_DNA"/>
</dbReference>
<evidence type="ECO:0000259" key="6">
    <source>
        <dbReference type="PROSITE" id="PS51918"/>
    </source>
</evidence>
<keyword evidence="5" id="KW-0411">Iron-sulfur</keyword>
<dbReference type="SFLD" id="SFLDG01067">
    <property type="entry name" value="SPASM/twitch_domain_containing"/>
    <property type="match status" value="1"/>
</dbReference>
<dbReference type="PROSITE" id="PS51918">
    <property type="entry name" value="RADICAL_SAM"/>
    <property type="match status" value="1"/>
</dbReference>
<dbReference type="CDD" id="cd01335">
    <property type="entry name" value="Radical_SAM"/>
    <property type="match status" value="1"/>
</dbReference>
<proteinExistence type="predicted"/>
<keyword evidence="3" id="KW-0479">Metal-binding</keyword>
<dbReference type="NCBIfam" id="TIGR03470">
    <property type="entry name" value="HpnH"/>
    <property type="match status" value="1"/>
</dbReference>
<evidence type="ECO:0000256" key="3">
    <source>
        <dbReference type="ARBA" id="ARBA00022723"/>
    </source>
</evidence>
<dbReference type="PANTHER" id="PTHR11228:SF22">
    <property type="entry name" value="PEPTIDE BIOSYNTHESIS PROTEIN YYDG-RELATED"/>
    <property type="match status" value="1"/>
</dbReference>
<evidence type="ECO:0000256" key="1">
    <source>
        <dbReference type="ARBA" id="ARBA00001966"/>
    </source>
</evidence>
<dbReference type="SUPFAM" id="SSF102114">
    <property type="entry name" value="Radical SAM enzymes"/>
    <property type="match status" value="1"/>
</dbReference>
<keyword evidence="4" id="KW-0408">Iron</keyword>
<dbReference type="Proteomes" id="UP001162891">
    <property type="component" value="Chromosome"/>
</dbReference>
<dbReference type="SFLD" id="SFLDF00397">
    <property type="entry name" value="adenosyl-hopene_transferase"/>
    <property type="match status" value="1"/>
</dbReference>
<accession>A0ABM7WRZ2</accession>
<dbReference type="RefSeq" id="WP_248359652.1">
    <property type="nucleotide sequence ID" value="NZ_AP025591.1"/>
</dbReference>